<proteinExistence type="predicted"/>
<evidence type="ECO:0000256" key="2">
    <source>
        <dbReference type="ARBA" id="ARBA00022824"/>
    </source>
</evidence>
<dbReference type="PANTHER" id="PTHR31792">
    <property type="entry name" value="VACUOLAR ATPASE ASSEMBLY INTEGRAL MEMBRANE PROTEIN VMA21"/>
    <property type="match status" value="1"/>
</dbReference>
<keyword evidence="9" id="KW-1185">Reference proteome</keyword>
<dbReference type="Proteomes" id="UP000005237">
    <property type="component" value="Unassembled WGS sequence"/>
</dbReference>
<dbReference type="EnsemblMetazoa" id="CJA15582.1">
    <property type="protein sequence ID" value="CJA15582.1"/>
    <property type="gene ID" value="WBGene00134786"/>
</dbReference>
<feature type="compositionally biased region" description="Basic and acidic residues" evidence="6">
    <location>
        <begin position="83"/>
        <end position="97"/>
    </location>
</feature>
<evidence type="ECO:0000256" key="1">
    <source>
        <dbReference type="ARBA" id="ARBA00022692"/>
    </source>
</evidence>
<name>A0A8R1HYD7_CAEJA</name>
<keyword evidence="1 7" id="KW-0812">Transmembrane</keyword>
<feature type="transmembrane region" description="Helical" evidence="7">
    <location>
        <begin position="124"/>
        <end position="150"/>
    </location>
</feature>
<dbReference type="OMA" id="CYIAWKE"/>
<protein>
    <recommendedName>
        <fullName evidence="10">Vacuolar ATPase assembly integral membrane protein VMA21 homolog</fullName>
    </recommendedName>
</protein>
<dbReference type="GO" id="GO:0070072">
    <property type="term" value="P:vacuolar proton-transporting V-type ATPase complex assembly"/>
    <property type="evidence" value="ECO:0007669"/>
    <property type="project" value="InterPro"/>
</dbReference>
<evidence type="ECO:0000313" key="9">
    <source>
        <dbReference type="Proteomes" id="UP000005237"/>
    </source>
</evidence>
<feature type="compositionally biased region" description="Acidic residues" evidence="6">
    <location>
        <begin position="1"/>
        <end position="12"/>
    </location>
</feature>
<dbReference type="AlphaFoldDB" id="A0A8R1HYD7"/>
<keyword evidence="3 7" id="KW-1133">Transmembrane helix</keyword>
<reference evidence="9" key="1">
    <citation type="submission" date="2010-08" db="EMBL/GenBank/DDBJ databases">
        <authorList>
            <consortium name="Caenorhabditis japonica Sequencing Consortium"/>
            <person name="Wilson R.K."/>
        </authorList>
    </citation>
    <scope>NUCLEOTIDE SEQUENCE [LARGE SCALE GENOMIC DNA]</scope>
    <source>
        <strain evidence="9">DF5081</strain>
    </source>
</reference>
<accession>A0A8R1HYD7</accession>
<evidence type="ECO:0000313" key="8">
    <source>
        <dbReference type="EnsemblMetazoa" id="CJA15582.1"/>
    </source>
</evidence>
<feature type="region of interest" description="Disordered" evidence="6">
    <location>
        <begin position="1"/>
        <end position="97"/>
    </location>
</feature>
<sequence>MSDLTEQDPDFELVDRKSSTSESFEAVSDKKSDRSQSVSENEEDAADETVKGEVKEAEKVEQKDEKEEEEVEEEPKLPFVDQSIKDDAERPREKDGEDLVEEALNAPIRPDQEQFYTAEHSNRAITLLILFSALMFTVPLLVMATLYYWVFLDYFHLPPAEAMLYSGICAAAVVILIAAAFCYIAWKEEKDAEDKLKAEKKEE</sequence>
<dbReference type="PANTHER" id="PTHR31792:SF3">
    <property type="entry name" value="VACUOLAR ATPASE ASSEMBLY INTEGRAL MEMBRANE PROTEIN VMA21"/>
    <property type="match status" value="1"/>
</dbReference>
<feature type="compositionally biased region" description="Basic and acidic residues" evidence="6">
    <location>
        <begin position="48"/>
        <end position="65"/>
    </location>
</feature>
<dbReference type="InterPro" id="IPR019013">
    <property type="entry name" value="Vma21"/>
</dbReference>
<reference evidence="8" key="2">
    <citation type="submission" date="2022-06" db="UniProtKB">
        <authorList>
            <consortium name="EnsemblMetazoa"/>
        </authorList>
    </citation>
    <scope>IDENTIFICATION</scope>
    <source>
        <strain evidence="8">DF5081</strain>
    </source>
</reference>
<evidence type="ECO:0000256" key="3">
    <source>
        <dbReference type="ARBA" id="ARBA00022989"/>
    </source>
</evidence>
<evidence type="ECO:0000256" key="6">
    <source>
        <dbReference type="SAM" id="MobiDB-lite"/>
    </source>
</evidence>
<dbReference type="GO" id="GO:0031410">
    <property type="term" value="C:cytoplasmic vesicle"/>
    <property type="evidence" value="ECO:0007669"/>
    <property type="project" value="UniProtKB-KW"/>
</dbReference>
<dbReference type="Pfam" id="PF09446">
    <property type="entry name" value="VMA21"/>
    <property type="match status" value="1"/>
</dbReference>
<keyword evidence="2" id="KW-0256">Endoplasmic reticulum</keyword>
<organism evidence="8 9">
    <name type="scientific">Caenorhabditis japonica</name>
    <dbReference type="NCBI Taxonomy" id="281687"/>
    <lineage>
        <taxon>Eukaryota</taxon>
        <taxon>Metazoa</taxon>
        <taxon>Ecdysozoa</taxon>
        <taxon>Nematoda</taxon>
        <taxon>Chromadorea</taxon>
        <taxon>Rhabditida</taxon>
        <taxon>Rhabditina</taxon>
        <taxon>Rhabditomorpha</taxon>
        <taxon>Rhabditoidea</taxon>
        <taxon>Rhabditidae</taxon>
        <taxon>Peloderinae</taxon>
        <taxon>Caenorhabditis</taxon>
    </lineage>
</organism>
<feature type="transmembrane region" description="Helical" evidence="7">
    <location>
        <begin position="162"/>
        <end position="186"/>
    </location>
</feature>
<dbReference type="GO" id="GO:0005789">
    <property type="term" value="C:endoplasmic reticulum membrane"/>
    <property type="evidence" value="ECO:0007669"/>
    <property type="project" value="TreeGrafter"/>
</dbReference>
<keyword evidence="4 7" id="KW-0472">Membrane</keyword>
<evidence type="ECO:0000256" key="5">
    <source>
        <dbReference type="ARBA" id="ARBA00023329"/>
    </source>
</evidence>
<evidence type="ECO:0000256" key="4">
    <source>
        <dbReference type="ARBA" id="ARBA00023136"/>
    </source>
</evidence>
<keyword evidence="5" id="KW-0968">Cytoplasmic vesicle</keyword>
<evidence type="ECO:0008006" key="10">
    <source>
        <dbReference type="Google" id="ProtNLM"/>
    </source>
</evidence>
<evidence type="ECO:0000256" key="7">
    <source>
        <dbReference type="SAM" id="Phobius"/>
    </source>
</evidence>